<name>A0A1F4U8Y8_UNCW3</name>
<evidence type="ECO:0000313" key="2">
    <source>
        <dbReference type="EMBL" id="OGC41320.1"/>
    </source>
</evidence>
<feature type="transmembrane region" description="Helical" evidence="1">
    <location>
        <begin position="6"/>
        <end position="30"/>
    </location>
</feature>
<dbReference type="EMBL" id="MEUM01000111">
    <property type="protein sequence ID" value="OGC41320.1"/>
    <property type="molecule type" value="Genomic_DNA"/>
</dbReference>
<feature type="transmembrane region" description="Helical" evidence="1">
    <location>
        <begin position="87"/>
        <end position="104"/>
    </location>
</feature>
<evidence type="ECO:0000256" key="1">
    <source>
        <dbReference type="SAM" id="Phobius"/>
    </source>
</evidence>
<feature type="transmembrane region" description="Helical" evidence="1">
    <location>
        <begin position="37"/>
        <end position="53"/>
    </location>
</feature>
<dbReference type="AlphaFoldDB" id="A0A1F4U8Y8"/>
<sequence>MRFVLYLALFYLFLPFNRYIDLIAIVIFFIFWHENNWIGLLYALFVGFLIDLYNPSRLGLNILIFLVLGQVIIYVRDFIVQNLPTTIALFSAFFLSRVIVISLLSVTNFHIWSIVITFLAFIPIYLGLHKIVYRQWMKT</sequence>
<keyword evidence="1" id="KW-1133">Transmembrane helix</keyword>
<dbReference type="Proteomes" id="UP000177025">
    <property type="component" value="Unassembled WGS sequence"/>
</dbReference>
<comment type="caution">
    <text evidence="2">The sequence shown here is derived from an EMBL/GenBank/DDBJ whole genome shotgun (WGS) entry which is preliminary data.</text>
</comment>
<gene>
    <name evidence="2" type="ORF">A2Y85_06805</name>
</gene>
<keyword evidence="1" id="KW-0472">Membrane</keyword>
<accession>A0A1F4U8Y8</accession>
<evidence type="ECO:0000313" key="3">
    <source>
        <dbReference type="Proteomes" id="UP000177025"/>
    </source>
</evidence>
<protein>
    <recommendedName>
        <fullName evidence="4">Rod shape-determining protein MreD</fullName>
    </recommendedName>
</protein>
<keyword evidence="1" id="KW-0812">Transmembrane</keyword>
<feature type="transmembrane region" description="Helical" evidence="1">
    <location>
        <begin position="59"/>
        <end position="75"/>
    </location>
</feature>
<evidence type="ECO:0008006" key="4">
    <source>
        <dbReference type="Google" id="ProtNLM"/>
    </source>
</evidence>
<proteinExistence type="predicted"/>
<organism evidence="2 3">
    <name type="scientific">candidate division WOR-3 bacterium RBG_13_43_14</name>
    <dbReference type="NCBI Taxonomy" id="1802590"/>
    <lineage>
        <taxon>Bacteria</taxon>
        <taxon>Bacteria division WOR-3</taxon>
    </lineage>
</organism>
<feature type="transmembrane region" description="Helical" evidence="1">
    <location>
        <begin position="110"/>
        <end position="128"/>
    </location>
</feature>
<reference evidence="2 3" key="1">
    <citation type="journal article" date="2016" name="Nat. Commun.">
        <title>Thousands of microbial genomes shed light on interconnected biogeochemical processes in an aquifer system.</title>
        <authorList>
            <person name="Anantharaman K."/>
            <person name="Brown C.T."/>
            <person name="Hug L.A."/>
            <person name="Sharon I."/>
            <person name="Castelle C.J."/>
            <person name="Probst A.J."/>
            <person name="Thomas B.C."/>
            <person name="Singh A."/>
            <person name="Wilkins M.J."/>
            <person name="Karaoz U."/>
            <person name="Brodie E.L."/>
            <person name="Williams K.H."/>
            <person name="Hubbard S.S."/>
            <person name="Banfield J.F."/>
        </authorList>
    </citation>
    <scope>NUCLEOTIDE SEQUENCE [LARGE SCALE GENOMIC DNA]</scope>
</reference>